<sequence length="190" mass="21925">MFPSLRRASSVVNFAKVSEKLTPHHAAEFQKLKTFNSAVSATVNELPSELPKIDFAALKKKMPGYASVLDSLQKQYEGLKIPKGTVPEEYKKQIAEFVAFNEARIKIHNEKTAVGAEEAKKVEERWSKAPPIEHFDRQMFPEYFPQLYPDLRTQERLPDPLNLGINEEGKPQKRFKNYRVLKREDKVDDH</sequence>
<dbReference type="GO" id="GO:0015078">
    <property type="term" value="F:proton transmembrane transporter activity"/>
    <property type="evidence" value="ECO:0007669"/>
    <property type="project" value="InterPro"/>
</dbReference>
<keyword evidence="8" id="KW-0496">Mitochondrion</keyword>
<evidence type="ECO:0000313" key="10">
    <source>
        <dbReference type="Proteomes" id="UP000035680"/>
    </source>
</evidence>
<keyword evidence="3" id="KW-0813">Transport</keyword>
<keyword evidence="10" id="KW-1185">Reference proteome</keyword>
<dbReference type="GO" id="GO:0015986">
    <property type="term" value="P:proton motive force-driven ATP synthesis"/>
    <property type="evidence" value="ECO:0007669"/>
    <property type="project" value="InterPro"/>
</dbReference>
<dbReference type="GO" id="GO:0005743">
    <property type="term" value="C:mitochondrial inner membrane"/>
    <property type="evidence" value="ECO:0007669"/>
    <property type="project" value="UniProtKB-SubCell"/>
</dbReference>
<evidence type="ECO:0000313" key="11">
    <source>
        <dbReference type="WBParaSite" id="SVE_1908800.1"/>
    </source>
</evidence>
<dbReference type="Gene3D" id="6.10.280.70">
    <property type="match status" value="1"/>
</dbReference>
<organism evidence="10 11">
    <name type="scientific">Strongyloides venezuelensis</name>
    <name type="common">Threadworm</name>
    <dbReference type="NCBI Taxonomy" id="75913"/>
    <lineage>
        <taxon>Eukaryota</taxon>
        <taxon>Metazoa</taxon>
        <taxon>Ecdysozoa</taxon>
        <taxon>Nematoda</taxon>
        <taxon>Chromadorea</taxon>
        <taxon>Rhabditida</taxon>
        <taxon>Tylenchina</taxon>
        <taxon>Panagrolaimomorpha</taxon>
        <taxon>Strongyloidoidea</taxon>
        <taxon>Strongyloididae</taxon>
        <taxon>Strongyloides</taxon>
    </lineage>
</organism>
<dbReference type="STRING" id="75913.A0A0K0G2Y7"/>
<name>A0A0K0G2Y7_STRVS</name>
<dbReference type="PANTHER" id="PTHR12700">
    <property type="entry name" value="ATP SYNTHASE SUBUNIT D, MITOCHONDRIAL"/>
    <property type="match status" value="1"/>
</dbReference>
<keyword evidence="9" id="KW-0472">Membrane</keyword>
<dbReference type="AlphaFoldDB" id="A0A0K0G2Y7"/>
<dbReference type="WBParaSite" id="SVE_1908800.1">
    <property type="protein sequence ID" value="SVE_1908800.1"/>
    <property type="gene ID" value="SVE_1908800"/>
</dbReference>
<comment type="subcellular location">
    <subcellularLocation>
        <location evidence="1">Mitochondrion inner membrane</location>
    </subcellularLocation>
</comment>
<reference evidence="11" key="2">
    <citation type="submission" date="2015-08" db="UniProtKB">
        <authorList>
            <consortium name="WormBaseParasite"/>
        </authorList>
    </citation>
    <scope>IDENTIFICATION</scope>
</reference>
<keyword evidence="7" id="KW-0406">Ion transport</keyword>
<reference evidence="10" key="1">
    <citation type="submission" date="2014-07" db="EMBL/GenBank/DDBJ databases">
        <authorList>
            <person name="Martin A.A"/>
            <person name="De Silva N."/>
        </authorList>
    </citation>
    <scope>NUCLEOTIDE SEQUENCE</scope>
</reference>
<dbReference type="GO" id="GO:0045259">
    <property type="term" value="C:proton-transporting ATP synthase complex"/>
    <property type="evidence" value="ECO:0007669"/>
    <property type="project" value="UniProtKB-KW"/>
</dbReference>
<evidence type="ECO:0000256" key="8">
    <source>
        <dbReference type="ARBA" id="ARBA00023128"/>
    </source>
</evidence>
<evidence type="ECO:0000256" key="9">
    <source>
        <dbReference type="ARBA" id="ARBA00023136"/>
    </source>
</evidence>
<keyword evidence="4" id="KW-0138">CF(0)</keyword>
<keyword evidence="6" id="KW-0999">Mitochondrion inner membrane</keyword>
<evidence type="ECO:0000256" key="2">
    <source>
        <dbReference type="ARBA" id="ARBA00006842"/>
    </source>
</evidence>
<dbReference type="Pfam" id="PF05873">
    <property type="entry name" value="Mt_ATP-synt_D"/>
    <property type="match status" value="1"/>
</dbReference>
<comment type="similarity">
    <text evidence="2">Belongs to the ATPase d subunit family.</text>
</comment>
<accession>A0A0K0G2Y7</accession>
<keyword evidence="5" id="KW-0375">Hydrogen ion transport</keyword>
<protein>
    <submittedName>
        <fullName evidence="11">ATP synthase subunit d, mitochondrial</fullName>
    </submittedName>
</protein>
<proteinExistence type="inferred from homology"/>
<evidence type="ECO:0000256" key="3">
    <source>
        <dbReference type="ARBA" id="ARBA00022448"/>
    </source>
</evidence>
<dbReference type="SUPFAM" id="SSF161065">
    <property type="entry name" value="ATP synthase D chain-like"/>
    <property type="match status" value="1"/>
</dbReference>
<dbReference type="InterPro" id="IPR036228">
    <property type="entry name" value="ATP_synth_F0_dsu_sf_mt"/>
</dbReference>
<evidence type="ECO:0000256" key="7">
    <source>
        <dbReference type="ARBA" id="ARBA00023065"/>
    </source>
</evidence>
<dbReference type="InterPro" id="IPR008689">
    <property type="entry name" value="ATP_synth_F0_dsu_mt"/>
</dbReference>
<evidence type="ECO:0000256" key="4">
    <source>
        <dbReference type="ARBA" id="ARBA00022547"/>
    </source>
</evidence>
<evidence type="ECO:0000256" key="5">
    <source>
        <dbReference type="ARBA" id="ARBA00022781"/>
    </source>
</evidence>
<evidence type="ECO:0000256" key="6">
    <source>
        <dbReference type="ARBA" id="ARBA00022792"/>
    </source>
</evidence>
<dbReference type="Proteomes" id="UP000035680">
    <property type="component" value="Unassembled WGS sequence"/>
</dbReference>
<evidence type="ECO:0000256" key="1">
    <source>
        <dbReference type="ARBA" id="ARBA00004273"/>
    </source>
</evidence>